<dbReference type="Proteomes" id="UP000615755">
    <property type="component" value="Unassembled WGS sequence"/>
</dbReference>
<name>A0ABR9EEU9_9GAMM</name>
<keyword evidence="1" id="KW-0812">Transmembrane</keyword>
<proteinExistence type="predicted"/>
<feature type="transmembrane region" description="Helical" evidence="1">
    <location>
        <begin position="46"/>
        <end position="66"/>
    </location>
</feature>
<reference evidence="2 3" key="1">
    <citation type="submission" date="2015-03" db="EMBL/GenBank/DDBJ databases">
        <title>Genome sequence of Pseudoalteromonas aurantia.</title>
        <authorList>
            <person name="Xie B.-B."/>
            <person name="Rong J.-C."/>
            <person name="Qin Q.-L."/>
            <person name="Zhang Y.-Z."/>
        </authorList>
    </citation>
    <scope>NUCLEOTIDE SEQUENCE [LARGE SCALE GENOMIC DNA]</scope>
    <source>
        <strain evidence="2 3">208</strain>
    </source>
</reference>
<protein>
    <submittedName>
        <fullName evidence="2">Uncharacterized protein</fullName>
    </submittedName>
</protein>
<dbReference type="RefSeq" id="WP_192508727.1">
    <property type="nucleotide sequence ID" value="NZ_AQGV01000013.1"/>
</dbReference>
<accession>A0ABR9EEU9</accession>
<organism evidence="2 3">
    <name type="scientific">Pseudoalteromonas aurantia 208</name>
    <dbReference type="NCBI Taxonomy" id="1314867"/>
    <lineage>
        <taxon>Bacteria</taxon>
        <taxon>Pseudomonadati</taxon>
        <taxon>Pseudomonadota</taxon>
        <taxon>Gammaproteobacteria</taxon>
        <taxon>Alteromonadales</taxon>
        <taxon>Pseudoalteromonadaceae</taxon>
        <taxon>Pseudoalteromonas</taxon>
    </lineage>
</organism>
<evidence type="ECO:0000313" key="2">
    <source>
        <dbReference type="EMBL" id="MBE0369503.1"/>
    </source>
</evidence>
<keyword evidence="3" id="KW-1185">Reference proteome</keyword>
<sequence length="196" mass="22687">MDNQEQFEKVLKQAYKKCKEPVNTSQLNKYKQACAKNEKYVSWQRVQWLLACSGVVFLCIQLFIATPSDKHTTITMKSATQYDNIEIHRVQQGEYQREIVIQKQRLDLQLKHSQMIRKATISHGEVIEQHVDRWLIADCQKRTLISLEQSLLAQLVPNWKTQPSFVGRYLALNQNSAGHIIGLSGIERGQQIYSCP</sequence>
<evidence type="ECO:0000313" key="3">
    <source>
        <dbReference type="Proteomes" id="UP000615755"/>
    </source>
</evidence>
<keyword evidence="1" id="KW-1133">Transmembrane helix</keyword>
<comment type="caution">
    <text evidence="2">The sequence shown here is derived from an EMBL/GenBank/DDBJ whole genome shotgun (WGS) entry which is preliminary data.</text>
</comment>
<gene>
    <name evidence="2" type="ORF">PAUR_a4020</name>
</gene>
<keyword evidence="1" id="KW-0472">Membrane</keyword>
<evidence type="ECO:0000256" key="1">
    <source>
        <dbReference type="SAM" id="Phobius"/>
    </source>
</evidence>
<dbReference type="EMBL" id="AQGV01000013">
    <property type="protein sequence ID" value="MBE0369503.1"/>
    <property type="molecule type" value="Genomic_DNA"/>
</dbReference>